<gene>
    <name evidence="2" type="ORF">IL334_002769</name>
</gene>
<feature type="compositionally biased region" description="Polar residues" evidence="1">
    <location>
        <begin position="167"/>
        <end position="178"/>
    </location>
</feature>
<feature type="region of interest" description="Disordered" evidence="1">
    <location>
        <begin position="1"/>
        <end position="26"/>
    </location>
</feature>
<reference evidence="2 3" key="1">
    <citation type="submission" date="2024-01" db="EMBL/GenBank/DDBJ databases">
        <title>Comparative genomics of Cryptococcus and Kwoniella reveals pathogenesis evolution and contrasting modes of karyotype evolution via chromosome fusion or intercentromeric recombination.</title>
        <authorList>
            <person name="Coelho M.A."/>
            <person name="David-Palma M."/>
            <person name="Shea T."/>
            <person name="Bowers K."/>
            <person name="McGinley-Smith S."/>
            <person name="Mohammad A.W."/>
            <person name="Gnirke A."/>
            <person name="Yurkov A.M."/>
            <person name="Nowrousian M."/>
            <person name="Sun S."/>
            <person name="Cuomo C.A."/>
            <person name="Heitman J."/>
        </authorList>
    </citation>
    <scope>NUCLEOTIDE SEQUENCE [LARGE SCALE GENOMIC DNA]</scope>
    <source>
        <strain evidence="2">CBS 11374</strain>
    </source>
</reference>
<evidence type="ECO:0000313" key="3">
    <source>
        <dbReference type="Proteomes" id="UP001329825"/>
    </source>
</evidence>
<name>A0ABZ1CW01_9TREE</name>
<feature type="region of interest" description="Disordered" evidence="1">
    <location>
        <begin position="38"/>
        <end position="71"/>
    </location>
</feature>
<dbReference type="PANTHER" id="PTHR48125">
    <property type="entry name" value="LP07818P1"/>
    <property type="match status" value="1"/>
</dbReference>
<feature type="compositionally biased region" description="Pro residues" evidence="1">
    <location>
        <begin position="130"/>
        <end position="157"/>
    </location>
</feature>
<dbReference type="GeneID" id="87954900"/>
<proteinExistence type="predicted"/>
<dbReference type="EMBL" id="CP141883">
    <property type="protein sequence ID" value="WRT65820.1"/>
    <property type="molecule type" value="Genomic_DNA"/>
</dbReference>
<dbReference type="RefSeq" id="XP_062790560.1">
    <property type="nucleotide sequence ID" value="XM_062934509.1"/>
</dbReference>
<feature type="compositionally biased region" description="Basic and acidic residues" evidence="1">
    <location>
        <begin position="318"/>
        <end position="328"/>
    </location>
</feature>
<evidence type="ECO:0000313" key="2">
    <source>
        <dbReference type="EMBL" id="WRT65820.1"/>
    </source>
</evidence>
<sequence length="640" mass="70045">MATKKSVPSDIPIPATPPPIYRIHSDSDINQTRLLTEKDKVKQPKLDSPCSYPSIREHPLHPTLPSPLPSPPAGKFNWTELILAHPTPVKISSLQHKLRKPLPFSLVDLKGIAEHRPKGNSEPKDFHTPPITPPHTPPTPPDPEPSPSPSPSPPSPSPKSAAELRSRQSQAKVTQQPHTRVPTPLPLPPIWATLPWWFKKAKMAAPPRMLILSGGGYEAFVAMPPSYEKAITLATEKFNIPATHVVRLSCKASDMQWIGGYAGSEDIFIADNDSFHYACAGKHVARLGVHVYDKNAKPGPAPAPTSGGPPPAAGGGGGEKKEEKKETKAPAPPPAADQTLTCQTTAGKNVTLNAKVTGELTKGIPAGNYLGTLTIEDKTWKQTFVGNQLGPNEVMTKYVVHDKNTARLLFRPRSIRPSVNFLHPEEKSLEVSLSILDWTVTSAYPITSLLPDGSRQKLRWFLKVQPGGIVEDMLTGTMSSGLYMEMIPTAKAKPDKAPGPEDPLIPAHPDIRPSNAWCLPQSIFIPHLDRILTAIGLPVESRTAMITAWLPGLTRHKNIAYRILNRAQLEPTSKLTIIPPPDVMLRIFVIFKGIPDSEMKDWENAGVLHAEMGLDWRDSVGWTPDMQNESLFRVIEYGAM</sequence>
<accession>A0ABZ1CW01</accession>
<feature type="compositionally biased region" description="Pro residues" evidence="1">
    <location>
        <begin position="299"/>
        <end position="312"/>
    </location>
</feature>
<feature type="compositionally biased region" description="Pro residues" evidence="1">
    <location>
        <begin position="62"/>
        <end position="71"/>
    </location>
</feature>
<dbReference type="PANTHER" id="PTHR48125:SF12">
    <property type="entry name" value="AT HOOK TRANSCRIPTION FACTOR FAMILY-RELATED"/>
    <property type="match status" value="1"/>
</dbReference>
<feature type="compositionally biased region" description="Basic and acidic residues" evidence="1">
    <location>
        <begin position="115"/>
        <end position="127"/>
    </location>
</feature>
<keyword evidence="3" id="KW-1185">Reference proteome</keyword>
<dbReference type="Proteomes" id="UP001329825">
    <property type="component" value="Chromosome 3"/>
</dbReference>
<feature type="region of interest" description="Disordered" evidence="1">
    <location>
        <begin position="296"/>
        <end position="342"/>
    </location>
</feature>
<protein>
    <submittedName>
        <fullName evidence="2">Uncharacterized protein</fullName>
    </submittedName>
</protein>
<evidence type="ECO:0000256" key="1">
    <source>
        <dbReference type="SAM" id="MobiDB-lite"/>
    </source>
</evidence>
<feature type="region of interest" description="Disordered" evidence="1">
    <location>
        <begin position="115"/>
        <end position="184"/>
    </location>
</feature>
<organism evidence="2 3">
    <name type="scientific">Kwoniella shivajii</name>
    <dbReference type="NCBI Taxonomy" id="564305"/>
    <lineage>
        <taxon>Eukaryota</taxon>
        <taxon>Fungi</taxon>
        <taxon>Dikarya</taxon>
        <taxon>Basidiomycota</taxon>
        <taxon>Agaricomycotina</taxon>
        <taxon>Tremellomycetes</taxon>
        <taxon>Tremellales</taxon>
        <taxon>Cryptococcaceae</taxon>
        <taxon>Kwoniella</taxon>
    </lineage>
</organism>